<keyword evidence="2" id="KW-1185">Reference proteome</keyword>
<protein>
    <submittedName>
        <fullName evidence="1">Uncharacterized protein</fullName>
    </submittedName>
</protein>
<proteinExistence type="predicted"/>
<sequence length="144" mass="16888">MFRRDPDYGSHVCSDVSTPDFPWTKLGRSYDEYPIYTVAFEMRVHLWLTVLHIHLTFEVESVSASHVFTPFVLGQQEMLQYFKSMYYYYHSRYELLSETFQESGILVVDSFQAVNVNFIKFRPLMVLQCVEVHTDGSCCGIMVL</sequence>
<evidence type="ECO:0000313" key="1">
    <source>
        <dbReference type="EMBL" id="RZC70801.1"/>
    </source>
</evidence>
<dbReference type="Proteomes" id="UP000316621">
    <property type="component" value="Chromosome 7"/>
</dbReference>
<reference evidence="1 2" key="1">
    <citation type="journal article" date="2018" name="Science">
        <title>The opium poppy genome and morphinan production.</title>
        <authorList>
            <person name="Guo L."/>
            <person name="Winzer T."/>
            <person name="Yang X."/>
            <person name="Li Y."/>
            <person name="Ning Z."/>
            <person name="He Z."/>
            <person name="Teodor R."/>
            <person name="Lu Y."/>
            <person name="Bowser T.A."/>
            <person name="Graham I.A."/>
            <person name="Ye K."/>
        </authorList>
    </citation>
    <scope>NUCLEOTIDE SEQUENCE [LARGE SCALE GENOMIC DNA]</scope>
    <source>
        <strain evidence="2">cv. HN1</strain>
        <tissue evidence="1">Leaves</tissue>
    </source>
</reference>
<dbReference type="AlphaFoldDB" id="A0A4Y7KF58"/>
<dbReference type="EMBL" id="CM010721">
    <property type="protein sequence ID" value="RZC70801.1"/>
    <property type="molecule type" value="Genomic_DNA"/>
</dbReference>
<accession>A0A4Y7KF58</accession>
<name>A0A4Y7KF58_PAPSO</name>
<organism evidence="1 2">
    <name type="scientific">Papaver somniferum</name>
    <name type="common">Opium poppy</name>
    <dbReference type="NCBI Taxonomy" id="3469"/>
    <lineage>
        <taxon>Eukaryota</taxon>
        <taxon>Viridiplantae</taxon>
        <taxon>Streptophyta</taxon>
        <taxon>Embryophyta</taxon>
        <taxon>Tracheophyta</taxon>
        <taxon>Spermatophyta</taxon>
        <taxon>Magnoliopsida</taxon>
        <taxon>Ranunculales</taxon>
        <taxon>Papaveraceae</taxon>
        <taxon>Papaveroideae</taxon>
        <taxon>Papaver</taxon>
    </lineage>
</organism>
<dbReference type="Gramene" id="RZC70801">
    <property type="protein sequence ID" value="RZC70801"/>
    <property type="gene ID" value="C5167_033946"/>
</dbReference>
<gene>
    <name evidence="1" type="ORF">C5167_033946</name>
</gene>
<evidence type="ECO:0000313" key="2">
    <source>
        <dbReference type="Proteomes" id="UP000316621"/>
    </source>
</evidence>